<dbReference type="Proteomes" id="UP000257109">
    <property type="component" value="Unassembled WGS sequence"/>
</dbReference>
<feature type="non-terminal residue" evidence="1">
    <location>
        <position position="1"/>
    </location>
</feature>
<sequence>MIPIKIEESSPQTTFFQPTSNEEELRVNLTLLQKKREVAHVREYVAKAKASKDNLVLRRVLRNVVSNKLNPNWEGQYIIVEEVDQGAFKLEHLDGRRVPHT</sequence>
<protein>
    <submittedName>
        <fullName evidence="1">Uncharacterized protein</fullName>
    </submittedName>
</protein>
<dbReference type="OrthoDB" id="1744372at2759"/>
<gene>
    <name evidence="1" type="ORF">CR513_39378</name>
</gene>
<dbReference type="AlphaFoldDB" id="A0A371FP59"/>
<dbReference type="EMBL" id="QJKJ01008319">
    <property type="protein sequence ID" value="RDX80124.1"/>
    <property type="molecule type" value="Genomic_DNA"/>
</dbReference>
<organism evidence="1 2">
    <name type="scientific">Mucuna pruriens</name>
    <name type="common">Velvet bean</name>
    <name type="synonym">Dolichos pruriens</name>
    <dbReference type="NCBI Taxonomy" id="157652"/>
    <lineage>
        <taxon>Eukaryota</taxon>
        <taxon>Viridiplantae</taxon>
        <taxon>Streptophyta</taxon>
        <taxon>Embryophyta</taxon>
        <taxon>Tracheophyta</taxon>
        <taxon>Spermatophyta</taxon>
        <taxon>Magnoliopsida</taxon>
        <taxon>eudicotyledons</taxon>
        <taxon>Gunneridae</taxon>
        <taxon>Pentapetalae</taxon>
        <taxon>rosids</taxon>
        <taxon>fabids</taxon>
        <taxon>Fabales</taxon>
        <taxon>Fabaceae</taxon>
        <taxon>Papilionoideae</taxon>
        <taxon>50 kb inversion clade</taxon>
        <taxon>NPAAA clade</taxon>
        <taxon>indigoferoid/millettioid clade</taxon>
        <taxon>Phaseoleae</taxon>
        <taxon>Mucuna</taxon>
    </lineage>
</organism>
<accession>A0A371FP59</accession>
<name>A0A371FP59_MUCPR</name>
<evidence type="ECO:0000313" key="2">
    <source>
        <dbReference type="Proteomes" id="UP000257109"/>
    </source>
</evidence>
<keyword evidence="2" id="KW-1185">Reference proteome</keyword>
<proteinExistence type="predicted"/>
<reference evidence="1" key="1">
    <citation type="submission" date="2018-05" db="EMBL/GenBank/DDBJ databases">
        <title>Draft genome of Mucuna pruriens seed.</title>
        <authorList>
            <person name="Nnadi N.E."/>
            <person name="Vos R."/>
            <person name="Hasami M.H."/>
            <person name="Devisetty U.K."/>
            <person name="Aguiy J.C."/>
        </authorList>
    </citation>
    <scope>NUCLEOTIDE SEQUENCE [LARGE SCALE GENOMIC DNA]</scope>
    <source>
        <tissue evidence="1">Seed</tissue>
    </source>
</reference>
<evidence type="ECO:0000313" key="1">
    <source>
        <dbReference type="EMBL" id="RDX80124.1"/>
    </source>
</evidence>
<comment type="caution">
    <text evidence="1">The sequence shown here is derived from an EMBL/GenBank/DDBJ whole genome shotgun (WGS) entry which is preliminary data.</text>
</comment>